<comment type="caution">
    <text evidence="1">The sequence shown here is derived from an EMBL/GenBank/DDBJ whole genome shotgun (WGS) entry which is preliminary data.</text>
</comment>
<dbReference type="EMBL" id="CAJOBO010016166">
    <property type="protein sequence ID" value="CAF4624023.1"/>
    <property type="molecule type" value="Genomic_DNA"/>
</dbReference>
<dbReference type="Proteomes" id="UP000663851">
    <property type="component" value="Unassembled WGS sequence"/>
</dbReference>
<evidence type="ECO:0000313" key="1">
    <source>
        <dbReference type="EMBL" id="CAF4624023.1"/>
    </source>
</evidence>
<protein>
    <submittedName>
        <fullName evidence="1">Uncharacterized protein</fullName>
    </submittedName>
</protein>
<evidence type="ECO:0000313" key="2">
    <source>
        <dbReference type="Proteomes" id="UP000663851"/>
    </source>
</evidence>
<accession>A0A821DN87</accession>
<feature type="non-terminal residue" evidence="1">
    <location>
        <position position="41"/>
    </location>
</feature>
<proteinExistence type="predicted"/>
<gene>
    <name evidence="1" type="ORF">HFQ381_LOCUS34464</name>
</gene>
<dbReference type="AlphaFoldDB" id="A0A821DN87"/>
<sequence>MSKSFFWSSAPTPDDVIIHIQSLKDLVKHGWKITVNNTTKM</sequence>
<reference evidence="1" key="1">
    <citation type="submission" date="2021-02" db="EMBL/GenBank/DDBJ databases">
        <authorList>
            <person name="Nowell W R."/>
        </authorList>
    </citation>
    <scope>NUCLEOTIDE SEQUENCE</scope>
</reference>
<organism evidence="1 2">
    <name type="scientific">Rotaria socialis</name>
    <dbReference type="NCBI Taxonomy" id="392032"/>
    <lineage>
        <taxon>Eukaryota</taxon>
        <taxon>Metazoa</taxon>
        <taxon>Spiralia</taxon>
        <taxon>Gnathifera</taxon>
        <taxon>Rotifera</taxon>
        <taxon>Eurotatoria</taxon>
        <taxon>Bdelloidea</taxon>
        <taxon>Philodinida</taxon>
        <taxon>Philodinidae</taxon>
        <taxon>Rotaria</taxon>
    </lineage>
</organism>
<name>A0A821DN87_9BILA</name>